<dbReference type="InterPro" id="IPR007627">
    <property type="entry name" value="RNA_pol_sigma70_r2"/>
</dbReference>
<evidence type="ECO:0000256" key="5">
    <source>
        <dbReference type="SAM" id="MobiDB-lite"/>
    </source>
</evidence>
<comment type="similarity">
    <text evidence="1">Belongs to the sigma-70 factor family. ECF subfamily.</text>
</comment>
<feature type="domain" description="RNA polymerase sigma-70 region 2" evidence="6">
    <location>
        <begin position="6"/>
        <end position="71"/>
    </location>
</feature>
<evidence type="ECO:0000256" key="2">
    <source>
        <dbReference type="ARBA" id="ARBA00023015"/>
    </source>
</evidence>
<dbReference type="SUPFAM" id="SSF88659">
    <property type="entry name" value="Sigma3 and sigma4 domains of RNA polymerase sigma factors"/>
    <property type="match status" value="1"/>
</dbReference>
<dbReference type="GO" id="GO:0003677">
    <property type="term" value="F:DNA binding"/>
    <property type="evidence" value="ECO:0007669"/>
    <property type="project" value="InterPro"/>
</dbReference>
<keyword evidence="2" id="KW-0805">Transcription regulation</keyword>
<keyword evidence="4" id="KW-0804">Transcription</keyword>
<dbReference type="InterPro" id="IPR013324">
    <property type="entry name" value="RNA_pol_sigma_r3/r4-like"/>
</dbReference>
<name>A0A2N5CQT7_9CAUL</name>
<dbReference type="PANTHER" id="PTHR43133:SF63">
    <property type="entry name" value="RNA POLYMERASE SIGMA FACTOR FECI-RELATED"/>
    <property type="match status" value="1"/>
</dbReference>
<dbReference type="Pfam" id="PF04542">
    <property type="entry name" value="Sigma70_r2"/>
    <property type="match status" value="1"/>
</dbReference>
<dbReference type="GO" id="GO:0016987">
    <property type="term" value="F:sigma factor activity"/>
    <property type="evidence" value="ECO:0007669"/>
    <property type="project" value="UniProtKB-KW"/>
</dbReference>
<dbReference type="Proteomes" id="UP000234483">
    <property type="component" value="Unassembled WGS sequence"/>
</dbReference>
<evidence type="ECO:0000256" key="3">
    <source>
        <dbReference type="ARBA" id="ARBA00023082"/>
    </source>
</evidence>
<dbReference type="SUPFAM" id="SSF88946">
    <property type="entry name" value="Sigma2 domain of RNA polymerase sigma factors"/>
    <property type="match status" value="1"/>
</dbReference>
<dbReference type="EMBL" id="CP026100">
    <property type="protein sequence ID" value="AYV49701.1"/>
    <property type="molecule type" value="Genomic_DNA"/>
</dbReference>
<dbReference type="OrthoDB" id="9784272at2"/>
<dbReference type="InterPro" id="IPR039425">
    <property type="entry name" value="RNA_pol_sigma-70-like"/>
</dbReference>
<dbReference type="InterPro" id="IPR013249">
    <property type="entry name" value="RNA_pol_sigma70_r4_t2"/>
</dbReference>
<dbReference type="Proteomes" id="UP000281192">
    <property type="component" value="Chromosome"/>
</dbReference>
<proteinExistence type="inferred from homology"/>
<reference evidence="9 10" key="1">
    <citation type="submission" date="2017-12" db="EMBL/GenBank/DDBJ databases">
        <title>The genome sequence of Caulobacter flavus CGMCC1 15093.</title>
        <authorList>
            <person name="Gao J."/>
            <person name="Mao X."/>
            <person name="Sun J."/>
        </authorList>
    </citation>
    <scope>NUCLEOTIDE SEQUENCE [LARGE SCALE GENOMIC DNA]</scope>
    <source>
        <strain evidence="9 10">CGMCC1 15093</strain>
    </source>
</reference>
<keyword evidence="3" id="KW-0731">Sigma factor</keyword>
<dbReference type="InterPro" id="IPR013325">
    <property type="entry name" value="RNA_pol_sigma_r2"/>
</dbReference>
<evidence type="ECO:0000313" key="8">
    <source>
        <dbReference type="EMBL" id="AYV49701.1"/>
    </source>
</evidence>
<evidence type="ECO:0000259" key="7">
    <source>
        <dbReference type="Pfam" id="PF08281"/>
    </source>
</evidence>
<feature type="region of interest" description="Disordered" evidence="5">
    <location>
        <begin position="71"/>
        <end position="94"/>
    </location>
</feature>
<dbReference type="Pfam" id="PF08281">
    <property type="entry name" value="Sigma70_r4_2"/>
    <property type="match status" value="1"/>
</dbReference>
<evidence type="ECO:0000259" key="6">
    <source>
        <dbReference type="Pfam" id="PF04542"/>
    </source>
</evidence>
<dbReference type="KEGG" id="cfh:C1707_22065"/>
<accession>A0A2N5CQT7</accession>
<evidence type="ECO:0000256" key="4">
    <source>
        <dbReference type="ARBA" id="ARBA00023163"/>
    </source>
</evidence>
<organism evidence="9 10">
    <name type="scientific">Caulobacter flavus</name>
    <dbReference type="NCBI Taxonomy" id="1679497"/>
    <lineage>
        <taxon>Bacteria</taxon>
        <taxon>Pseudomonadati</taxon>
        <taxon>Pseudomonadota</taxon>
        <taxon>Alphaproteobacteria</taxon>
        <taxon>Caulobacterales</taxon>
        <taxon>Caulobacteraceae</taxon>
        <taxon>Caulobacter</taxon>
    </lineage>
</organism>
<dbReference type="PANTHER" id="PTHR43133">
    <property type="entry name" value="RNA POLYMERASE ECF-TYPE SIGMA FACTO"/>
    <property type="match status" value="1"/>
</dbReference>
<evidence type="ECO:0000313" key="10">
    <source>
        <dbReference type="Proteomes" id="UP000234483"/>
    </source>
</evidence>
<dbReference type="Gene3D" id="1.10.1740.10">
    <property type="match status" value="1"/>
</dbReference>
<dbReference type="GO" id="GO:0006352">
    <property type="term" value="P:DNA-templated transcription initiation"/>
    <property type="evidence" value="ECO:0007669"/>
    <property type="project" value="InterPro"/>
</dbReference>
<reference evidence="8 11" key="2">
    <citation type="submission" date="2018-01" db="EMBL/GenBank/DDBJ databases">
        <title>Complete genome sequence of Caulobacter flavus RHGG3.</title>
        <authorList>
            <person name="Yang E."/>
        </authorList>
    </citation>
    <scope>NUCLEOTIDE SEQUENCE [LARGE SCALE GENOMIC DNA]</scope>
    <source>
        <strain evidence="8 11">RHGG3</strain>
    </source>
</reference>
<dbReference type="EMBL" id="PJRQ01000038">
    <property type="protein sequence ID" value="PLR10355.1"/>
    <property type="molecule type" value="Genomic_DNA"/>
</dbReference>
<dbReference type="NCBIfam" id="TIGR02937">
    <property type="entry name" value="sigma70-ECF"/>
    <property type="match status" value="1"/>
</dbReference>
<feature type="domain" description="RNA polymerase sigma factor 70 region 4 type 2" evidence="7">
    <location>
        <begin position="105"/>
        <end position="157"/>
    </location>
</feature>
<gene>
    <name evidence="8" type="ORF">C1707_22065</name>
    <name evidence="9" type="ORF">CFHF_17230</name>
</gene>
<evidence type="ECO:0000256" key="1">
    <source>
        <dbReference type="ARBA" id="ARBA00010641"/>
    </source>
</evidence>
<evidence type="ECO:0000313" key="9">
    <source>
        <dbReference type="EMBL" id="PLR10355.1"/>
    </source>
</evidence>
<keyword evidence="11" id="KW-1185">Reference proteome</keyword>
<dbReference type="InterPro" id="IPR014284">
    <property type="entry name" value="RNA_pol_sigma-70_dom"/>
</dbReference>
<protein>
    <submittedName>
        <fullName evidence="9">RNA polymerase subunit sigma-24</fullName>
    </submittedName>
</protein>
<dbReference type="Gene3D" id="1.10.10.10">
    <property type="entry name" value="Winged helix-like DNA-binding domain superfamily/Winged helix DNA-binding domain"/>
    <property type="match status" value="1"/>
</dbReference>
<evidence type="ECO:0000313" key="11">
    <source>
        <dbReference type="Proteomes" id="UP000281192"/>
    </source>
</evidence>
<dbReference type="InterPro" id="IPR036388">
    <property type="entry name" value="WH-like_DNA-bd_sf"/>
</dbReference>
<sequence>MIRSHYQAHRDGLVRYVQTITGDRDQAEDVVQEAYLRLGQALTKRLLEDPGRYLFRIVRNLALDGRRRGRRDGRLYADDPDPLIEGARDEQPSPEAAAVARDDYERLVAAMAELPERTRIAVEMHRLGGAKLREIAAELGISTSAAHQLVVDGVAHCRDRLRRR</sequence>
<dbReference type="AlphaFoldDB" id="A0A2N5CQT7"/>